<dbReference type="SMART" id="SM00587">
    <property type="entry name" value="CHK"/>
    <property type="match status" value="1"/>
</dbReference>
<proteinExistence type="predicted"/>
<reference evidence="2 3" key="1">
    <citation type="submission" date="2018-04" db="EMBL/GenBank/DDBJ databases">
        <authorList>
            <person name="Zhang X."/>
            <person name="Yuan J."/>
            <person name="Li F."/>
            <person name="Xiang J."/>
        </authorList>
    </citation>
    <scope>NUCLEOTIDE SEQUENCE [LARGE SCALE GENOMIC DNA]</scope>
    <source>
        <tissue evidence="2">Muscle</tissue>
    </source>
</reference>
<sequence>MEASTADHLLIKSVDDITESWVRELLLHRCDLPDPKPPVLVKSWVKGKCPSGDPLAGFSSMRATVQVAYEVEGEGGTLRKETFVVKLIPTLGFMSELLVSEGMHHNEVGQYKYFLRSLAAWEAERRGVSCGVLCEMIPPHSLAVSCDQHFTLVLPELRELGYTATNMPTGLDEDQIMVVVKNIGCFHGSVVAFKTITGVNLEEAFPKCFLQTSPDSPLFSTFTQAGFDKLKEEWAGDPSRAQMLEMLEPYETHAAPFIISGLQPKEPFATAIHGDLQPSNLFFKEKTDGEHTIKVIDWALARYSQGPYDLVYLMHMGVNKDTRRKVMSSATEEYYKAFNEALTDLGAGMTYPRHVFEEQLTLGKELMIIWGISSINLFSRTLNLKERLHALVADLLHDPDVKPPRPPFVT</sequence>
<dbReference type="InterPro" id="IPR011009">
    <property type="entry name" value="Kinase-like_dom_sf"/>
</dbReference>
<protein>
    <recommendedName>
        <fullName evidence="1">CHK kinase-like domain-containing protein</fullName>
    </recommendedName>
</protein>
<dbReference type="EMBL" id="QCYY01004518">
    <property type="protein sequence ID" value="ROT60846.1"/>
    <property type="molecule type" value="Genomic_DNA"/>
</dbReference>
<dbReference type="SUPFAM" id="SSF56112">
    <property type="entry name" value="Protein kinase-like (PK-like)"/>
    <property type="match status" value="1"/>
</dbReference>
<organism evidence="2 3">
    <name type="scientific">Penaeus vannamei</name>
    <name type="common">Whiteleg shrimp</name>
    <name type="synonym">Litopenaeus vannamei</name>
    <dbReference type="NCBI Taxonomy" id="6689"/>
    <lineage>
        <taxon>Eukaryota</taxon>
        <taxon>Metazoa</taxon>
        <taxon>Ecdysozoa</taxon>
        <taxon>Arthropoda</taxon>
        <taxon>Crustacea</taxon>
        <taxon>Multicrustacea</taxon>
        <taxon>Malacostraca</taxon>
        <taxon>Eumalacostraca</taxon>
        <taxon>Eucarida</taxon>
        <taxon>Decapoda</taxon>
        <taxon>Dendrobranchiata</taxon>
        <taxon>Penaeoidea</taxon>
        <taxon>Penaeidae</taxon>
        <taxon>Penaeus</taxon>
    </lineage>
</organism>
<dbReference type="Pfam" id="PF02958">
    <property type="entry name" value="EcKL"/>
    <property type="match status" value="1"/>
</dbReference>
<reference evidence="2 3" key="2">
    <citation type="submission" date="2019-01" db="EMBL/GenBank/DDBJ databases">
        <title>The decoding of complex shrimp genome reveals the adaptation for benthos swimmer, frequently molting mechanism and breeding impact on genome.</title>
        <authorList>
            <person name="Sun Y."/>
            <person name="Gao Y."/>
            <person name="Yu Y."/>
        </authorList>
    </citation>
    <scope>NUCLEOTIDE SEQUENCE [LARGE SCALE GENOMIC DNA]</scope>
    <source>
        <tissue evidence="2">Muscle</tissue>
    </source>
</reference>
<gene>
    <name evidence="2" type="ORF">C7M84_021512</name>
</gene>
<dbReference type="InterPro" id="IPR015897">
    <property type="entry name" value="CHK_kinase-like"/>
</dbReference>
<keyword evidence="3" id="KW-1185">Reference proteome</keyword>
<dbReference type="Gene3D" id="3.90.1200.10">
    <property type="match status" value="1"/>
</dbReference>
<dbReference type="AlphaFoldDB" id="A0A423S9L5"/>
<dbReference type="OrthoDB" id="8250698at2759"/>
<evidence type="ECO:0000313" key="2">
    <source>
        <dbReference type="EMBL" id="ROT60846.1"/>
    </source>
</evidence>
<accession>A0A423S9L5</accession>
<dbReference type="Proteomes" id="UP000283509">
    <property type="component" value="Unassembled WGS sequence"/>
</dbReference>
<evidence type="ECO:0000259" key="1">
    <source>
        <dbReference type="SMART" id="SM00587"/>
    </source>
</evidence>
<dbReference type="PANTHER" id="PTHR11012">
    <property type="entry name" value="PROTEIN KINASE-LIKE DOMAIN-CONTAINING"/>
    <property type="match status" value="1"/>
</dbReference>
<name>A0A423S9L5_PENVA</name>
<evidence type="ECO:0000313" key="3">
    <source>
        <dbReference type="Proteomes" id="UP000283509"/>
    </source>
</evidence>
<comment type="caution">
    <text evidence="2">The sequence shown here is derived from an EMBL/GenBank/DDBJ whole genome shotgun (WGS) entry which is preliminary data.</text>
</comment>
<feature type="domain" description="CHK kinase-like" evidence="1">
    <location>
        <begin position="152"/>
        <end position="344"/>
    </location>
</feature>
<dbReference type="PANTHER" id="PTHR11012:SF58">
    <property type="entry name" value="CHK KINASE-LIKE DOMAIN-CONTAINING PROTEIN"/>
    <property type="match status" value="1"/>
</dbReference>
<dbReference type="InterPro" id="IPR004119">
    <property type="entry name" value="EcKL"/>
</dbReference>